<dbReference type="InterPro" id="IPR001775">
    <property type="entry name" value="GspD/PilQ"/>
</dbReference>
<dbReference type="AlphaFoldDB" id="A0A8H2JPR5"/>
<dbReference type="EMBL" id="SZVP01000001">
    <property type="protein sequence ID" value="TMM47839.1"/>
    <property type="molecule type" value="Genomic_DNA"/>
</dbReference>
<keyword evidence="3" id="KW-0998">Cell outer membrane</keyword>
<dbReference type="Gene3D" id="3.30.1370.130">
    <property type="match status" value="1"/>
</dbReference>
<feature type="domain" description="Secretin/TonB short N-terminal" evidence="5">
    <location>
        <begin position="108"/>
        <end position="156"/>
    </location>
</feature>
<dbReference type="SMART" id="SM00965">
    <property type="entry name" value="STN"/>
    <property type="match status" value="1"/>
</dbReference>
<sequence length="610" mass="66569">MVKTSIPMKKLTLKIALSTIFFTLVGCQSVPNDPVEIKEDLDAAIKENKRINGPKPLTQLPSSVQQELMLTNMNQAKQGMLAEKRLEVSATEVEAKDFFQAIVRGSRYNVVIHPDVVGQISLNLNNVTLTEALTVVEDVYGYEIIRRGNVVKVFPPGIRTETIALNYLFLKRFGSSSTSINSGGVSENDPNSGNNNNSNSSNNSNNNNNSGNNNQNGNNGSGNQNSGINLYTENESNFWDELKESLTAFVGTGKGRSVIVSPQAGLITVRALPQEITAVKAFVKATESHLHRQVIIEAKIMEVTLNDDYQQGIKWNKVLDQVGNTDIAYSVTGNVVGNVISNTIGGVNSITLSPNNSNSNFSGVIELLQTQGNVQVLSSPRITATNNQKAVIKVGEDEYFVTEVSSTTTTGTSTTTTPEVELTPFFSGIALDVTPQISKDGSVILHVHPSVTITEEQNKTIQIGSEQLILPLAQSSVRESDTIIRANSGEVVVIGGLIETYKVDLESKTPFLGDIPFLGELFKNKSQKSQKRELVIMLKPVVVGQDTWKNQLQDARSLLTKWFPEDEAFCEVSEQGELSQICQEQCADKQYAQTHDICQAVEQNIADNVQ</sequence>
<dbReference type="InterPro" id="IPR004846">
    <property type="entry name" value="T2SS/T3SS_dom"/>
</dbReference>
<keyword evidence="7" id="KW-1185">Reference proteome</keyword>
<accession>A0A8H2JPR5</accession>
<evidence type="ECO:0000256" key="4">
    <source>
        <dbReference type="SAM" id="MobiDB-lite"/>
    </source>
</evidence>
<feature type="compositionally biased region" description="Low complexity" evidence="4">
    <location>
        <begin position="180"/>
        <end position="227"/>
    </location>
</feature>
<dbReference type="GO" id="GO:0009297">
    <property type="term" value="P:pilus assembly"/>
    <property type="evidence" value="ECO:0007669"/>
    <property type="project" value="InterPro"/>
</dbReference>
<protein>
    <submittedName>
        <fullName evidence="6">Pilus (MSHA type) biogenesis protein MshL</fullName>
    </submittedName>
</protein>
<keyword evidence="1" id="KW-0813">Transport</keyword>
<organism evidence="6 7">
    <name type="scientific">Colwellia ponticola</name>
    <dbReference type="NCBI Taxonomy" id="2304625"/>
    <lineage>
        <taxon>Bacteria</taxon>
        <taxon>Pseudomonadati</taxon>
        <taxon>Pseudomonadota</taxon>
        <taxon>Gammaproteobacteria</taxon>
        <taxon>Alteromonadales</taxon>
        <taxon>Colwelliaceae</taxon>
        <taxon>Colwellia</taxon>
    </lineage>
</organism>
<dbReference type="PANTHER" id="PTHR30332:SF17">
    <property type="entry name" value="TYPE IV PILIATION SYSTEM PROTEIN DR_0774-RELATED"/>
    <property type="match status" value="1"/>
</dbReference>
<dbReference type="InterPro" id="IPR050810">
    <property type="entry name" value="Bact_Secretion_Sys_Channel"/>
</dbReference>
<dbReference type="PROSITE" id="PS51257">
    <property type="entry name" value="PROKAR_LIPOPROTEIN"/>
    <property type="match status" value="1"/>
</dbReference>
<dbReference type="Pfam" id="PF07655">
    <property type="entry name" value="Secretin_N_2"/>
    <property type="match status" value="1"/>
</dbReference>
<evidence type="ECO:0000313" key="6">
    <source>
        <dbReference type="EMBL" id="TMM47839.1"/>
    </source>
</evidence>
<evidence type="ECO:0000256" key="3">
    <source>
        <dbReference type="ARBA" id="ARBA00023237"/>
    </source>
</evidence>
<reference evidence="6 7" key="1">
    <citation type="submission" date="2019-05" db="EMBL/GenBank/DDBJ databases">
        <title>Colwellia ponticola sp. nov., isolated from seawater.</title>
        <authorList>
            <person name="Yoon J.-H."/>
        </authorList>
    </citation>
    <scope>NUCLEOTIDE SEQUENCE [LARGE SCALE GENOMIC DNA]</scope>
    <source>
        <strain evidence="6 7">OISW-25</strain>
    </source>
</reference>
<evidence type="ECO:0000256" key="2">
    <source>
        <dbReference type="ARBA" id="ARBA00023136"/>
    </source>
</evidence>
<name>A0A8H2JPR5_9GAMM</name>
<dbReference type="PANTHER" id="PTHR30332">
    <property type="entry name" value="PROBABLE GENERAL SECRETION PATHWAY PROTEIN D"/>
    <property type="match status" value="1"/>
</dbReference>
<dbReference type="NCBIfam" id="TIGR02519">
    <property type="entry name" value="pilus_MshL"/>
    <property type="match status" value="1"/>
</dbReference>
<feature type="region of interest" description="Disordered" evidence="4">
    <location>
        <begin position="180"/>
        <end position="229"/>
    </location>
</feature>
<dbReference type="OrthoDB" id="9775455at2"/>
<dbReference type="GO" id="GO:0009306">
    <property type="term" value="P:protein secretion"/>
    <property type="evidence" value="ECO:0007669"/>
    <property type="project" value="InterPro"/>
</dbReference>
<dbReference type="Proteomes" id="UP000307702">
    <property type="component" value="Unassembled WGS sequence"/>
</dbReference>
<evidence type="ECO:0000259" key="5">
    <source>
        <dbReference type="SMART" id="SM00965"/>
    </source>
</evidence>
<dbReference type="InterPro" id="IPR011514">
    <property type="entry name" value="Secretin_N_2"/>
</dbReference>
<comment type="caution">
    <text evidence="6">The sequence shown here is derived from an EMBL/GenBank/DDBJ whole genome shotgun (WGS) entry which is preliminary data.</text>
</comment>
<dbReference type="Pfam" id="PF00263">
    <property type="entry name" value="Secretin"/>
    <property type="match status" value="1"/>
</dbReference>
<proteinExistence type="predicted"/>
<dbReference type="GO" id="GO:0019867">
    <property type="term" value="C:outer membrane"/>
    <property type="evidence" value="ECO:0007669"/>
    <property type="project" value="InterPro"/>
</dbReference>
<dbReference type="GO" id="GO:0015627">
    <property type="term" value="C:type II protein secretion system complex"/>
    <property type="evidence" value="ECO:0007669"/>
    <property type="project" value="TreeGrafter"/>
</dbReference>
<evidence type="ECO:0000256" key="1">
    <source>
        <dbReference type="ARBA" id="ARBA00022448"/>
    </source>
</evidence>
<dbReference type="InterPro" id="IPR011662">
    <property type="entry name" value="Secretin/TonB_short_N"/>
</dbReference>
<dbReference type="InterPro" id="IPR013358">
    <property type="entry name" value="Pilus_biogenesis_MshL"/>
</dbReference>
<evidence type="ECO:0000313" key="7">
    <source>
        <dbReference type="Proteomes" id="UP000307702"/>
    </source>
</evidence>
<gene>
    <name evidence="6" type="primary">mshL</name>
    <name evidence="6" type="ORF">FCS21_02410</name>
</gene>
<keyword evidence="2" id="KW-0472">Membrane</keyword>
<dbReference type="PRINTS" id="PR00811">
    <property type="entry name" value="BCTERIALGSPD"/>
</dbReference>